<dbReference type="RefSeq" id="WP_039401145.1">
    <property type="nucleotide sequence ID" value="NZ_JTDK01000014.1"/>
</dbReference>
<comment type="caution">
    <text evidence="2">The sequence shown here is derived from an EMBL/GenBank/DDBJ whole genome shotgun (WGS) entry which is preliminary data.</text>
</comment>
<keyword evidence="1" id="KW-1133">Transmembrane helix</keyword>
<gene>
    <name evidence="2" type="ORF">LK09_15065</name>
</gene>
<dbReference type="AlphaFoldDB" id="A0A0B1ZZH5"/>
<evidence type="ECO:0000313" key="3">
    <source>
        <dbReference type="Proteomes" id="UP000031030"/>
    </source>
</evidence>
<accession>A0A0B1ZZH5</accession>
<proteinExistence type="predicted"/>
<feature type="transmembrane region" description="Helical" evidence="1">
    <location>
        <begin position="55"/>
        <end position="75"/>
    </location>
</feature>
<dbReference type="Proteomes" id="UP000031030">
    <property type="component" value="Unassembled WGS sequence"/>
</dbReference>
<keyword evidence="1" id="KW-0472">Membrane</keyword>
<dbReference type="OrthoDB" id="3177957at2"/>
<feature type="transmembrane region" description="Helical" evidence="1">
    <location>
        <begin position="26"/>
        <end position="49"/>
    </location>
</feature>
<protein>
    <recommendedName>
        <fullName evidence="4">Major facilitator superfamily (MFS) profile domain-containing protein</fullName>
    </recommendedName>
</protein>
<organism evidence="2 3">
    <name type="scientific">Microbacterium mangrovi</name>
    <dbReference type="NCBI Taxonomy" id="1348253"/>
    <lineage>
        <taxon>Bacteria</taxon>
        <taxon>Bacillati</taxon>
        <taxon>Actinomycetota</taxon>
        <taxon>Actinomycetes</taxon>
        <taxon>Micrococcales</taxon>
        <taxon>Microbacteriaceae</taxon>
        <taxon>Microbacterium</taxon>
    </lineage>
</organism>
<keyword evidence="3" id="KW-1185">Reference proteome</keyword>
<evidence type="ECO:0000256" key="1">
    <source>
        <dbReference type="SAM" id="Phobius"/>
    </source>
</evidence>
<sequence length="80" mass="8353">MGLGSTFTGNIRLLAEHVPNHERGGLFAAIYLVAYLAFGLPVIVAGLFISALGLTTISIVYAAVIAVSATIGLVLQIRVR</sequence>
<evidence type="ECO:0008006" key="4">
    <source>
        <dbReference type="Google" id="ProtNLM"/>
    </source>
</evidence>
<reference evidence="2 3" key="1">
    <citation type="submission" date="2014-11" db="EMBL/GenBank/DDBJ databases">
        <title>Genome sequence of Microbacterium mangrovi MUSC 115(T).</title>
        <authorList>
            <person name="Lee L.-H."/>
        </authorList>
    </citation>
    <scope>NUCLEOTIDE SEQUENCE [LARGE SCALE GENOMIC DNA]</scope>
    <source>
        <strain evidence="2 3">MUSC 115</strain>
    </source>
</reference>
<dbReference type="Gene3D" id="1.20.1250.20">
    <property type="entry name" value="MFS general substrate transporter like domains"/>
    <property type="match status" value="1"/>
</dbReference>
<dbReference type="SUPFAM" id="SSF103473">
    <property type="entry name" value="MFS general substrate transporter"/>
    <property type="match status" value="1"/>
</dbReference>
<evidence type="ECO:0000313" key="2">
    <source>
        <dbReference type="EMBL" id="KHK96635.1"/>
    </source>
</evidence>
<keyword evidence="1" id="KW-0812">Transmembrane</keyword>
<dbReference type="STRING" id="1348253.LK09_15065"/>
<dbReference type="EMBL" id="JTDK01000014">
    <property type="protein sequence ID" value="KHK96635.1"/>
    <property type="molecule type" value="Genomic_DNA"/>
</dbReference>
<dbReference type="InterPro" id="IPR036259">
    <property type="entry name" value="MFS_trans_sf"/>
</dbReference>
<name>A0A0B1ZZH5_9MICO</name>